<proteinExistence type="predicted"/>
<evidence type="ECO:0000313" key="1">
    <source>
        <dbReference type="EMBL" id="MCS4533194.1"/>
    </source>
</evidence>
<reference evidence="1" key="1">
    <citation type="submission" date="2022-08" db="EMBL/GenBank/DDBJ databases">
        <authorList>
            <person name="Volokhov D.V."/>
            <person name="Furtak V.A."/>
            <person name="Zagorodnyaya T.A."/>
        </authorList>
    </citation>
    <scope>NUCLEOTIDE SEQUENCE</scope>
    <source>
        <strain evidence="1">CSL10203-ORH2</strain>
    </source>
</reference>
<reference evidence="1" key="2">
    <citation type="journal article" date="2023" name="Curr. Microbiol.">
        <title>Neisseria montereyensis sp. nov., Isolated from Oropharynx of California Sea Lion (Zalophus californianus): Genomic, Phylogenetic, and Phenotypic Study.</title>
        <authorList>
            <person name="Volokhov D.V."/>
            <person name="Zagorodnyaya T.A."/>
            <person name="Furtak V.A."/>
            <person name="Nattanmai G."/>
            <person name="Randall L."/>
            <person name="Jose S."/>
            <person name="Gao Y."/>
            <person name="Gulland F.M."/>
            <person name="Eisenberg T."/>
            <person name="Delmonte P."/>
            <person name="Blom J."/>
            <person name="Mitchell K.K."/>
        </authorList>
    </citation>
    <scope>NUCLEOTIDE SEQUENCE</scope>
    <source>
        <strain evidence="1">CSL10203-ORH2</strain>
    </source>
</reference>
<sequence length="55" mass="6399">MWLGGWRGRIFNPPLRWGLLWIVLWNEYIFRRPELGRPDGLVGADCISARLFGLG</sequence>
<name>A0ABT2FAF2_9NEIS</name>
<evidence type="ECO:0000313" key="2">
    <source>
        <dbReference type="Proteomes" id="UP001166947"/>
    </source>
</evidence>
<dbReference type="RefSeq" id="WP_259291007.1">
    <property type="nucleotide sequence ID" value="NZ_JANUXW010000002.1"/>
</dbReference>
<protein>
    <submittedName>
        <fullName evidence="1">Uncharacterized protein</fullName>
    </submittedName>
</protein>
<accession>A0ABT2FAF2</accession>
<comment type="caution">
    <text evidence="1">The sequence shown here is derived from an EMBL/GenBank/DDBJ whole genome shotgun (WGS) entry which is preliminary data.</text>
</comment>
<organism evidence="1 2">
    <name type="scientific">Neisseria montereyensis</name>
    <dbReference type="NCBI Taxonomy" id="2973938"/>
    <lineage>
        <taxon>Bacteria</taxon>
        <taxon>Pseudomonadati</taxon>
        <taxon>Pseudomonadota</taxon>
        <taxon>Betaproteobacteria</taxon>
        <taxon>Neisseriales</taxon>
        <taxon>Neisseriaceae</taxon>
        <taxon>Neisseria</taxon>
    </lineage>
</organism>
<dbReference type="Proteomes" id="UP001166947">
    <property type="component" value="Unassembled WGS sequence"/>
</dbReference>
<keyword evidence="2" id="KW-1185">Reference proteome</keyword>
<dbReference type="EMBL" id="JANUXW010000002">
    <property type="protein sequence ID" value="MCS4533194.1"/>
    <property type="molecule type" value="Genomic_DNA"/>
</dbReference>
<gene>
    <name evidence="1" type="ORF">NXS09_02635</name>
</gene>